<evidence type="ECO:0000313" key="2">
    <source>
        <dbReference type="EMBL" id="OCI29629.1"/>
    </source>
</evidence>
<dbReference type="RefSeq" id="WP_068627482.1">
    <property type="nucleotide sequence ID" value="NZ_MAQA01000064.1"/>
</dbReference>
<keyword evidence="3" id="KW-1185">Reference proteome</keyword>
<dbReference type="EMBL" id="MAQA01000064">
    <property type="protein sequence ID" value="OCI29629.1"/>
    <property type="molecule type" value="Genomic_DNA"/>
</dbReference>
<feature type="compositionally biased region" description="Basic and acidic residues" evidence="1">
    <location>
        <begin position="52"/>
        <end position="61"/>
    </location>
</feature>
<organism evidence="2 3">
    <name type="scientific">Oerskovia enterophila</name>
    <dbReference type="NCBI Taxonomy" id="43678"/>
    <lineage>
        <taxon>Bacteria</taxon>
        <taxon>Bacillati</taxon>
        <taxon>Actinomycetota</taxon>
        <taxon>Actinomycetes</taxon>
        <taxon>Micrococcales</taxon>
        <taxon>Cellulomonadaceae</taxon>
        <taxon>Oerskovia</taxon>
    </lineage>
</organism>
<proteinExistence type="predicted"/>
<reference evidence="2 3" key="1">
    <citation type="submission" date="2016-06" db="EMBL/GenBank/DDBJ databases">
        <title>Genome sequence of Oerskovia enterophila DSM 43852.</title>
        <authorList>
            <person name="Poehlein A."/>
            <person name="Jag V."/>
            <person name="Bengelsdorf F.R."/>
            <person name="Daniel R."/>
            <person name="Duerre P."/>
        </authorList>
    </citation>
    <scope>NUCLEOTIDE SEQUENCE [LARGE SCALE GENOMIC DNA]</scope>
    <source>
        <strain evidence="2 3">DSM 43852</strain>
    </source>
</reference>
<feature type="region of interest" description="Disordered" evidence="1">
    <location>
        <begin position="1"/>
        <end position="61"/>
    </location>
</feature>
<dbReference type="Proteomes" id="UP000093412">
    <property type="component" value="Unassembled WGS sequence"/>
</dbReference>
<sequence>MIARRKAGSHAPVANPDLARAMHGLRSSSAASPHVPGPRKGTRRSNARRSNARREIREQLR</sequence>
<feature type="compositionally biased region" description="Basic residues" evidence="1">
    <location>
        <begin position="40"/>
        <end position="51"/>
    </location>
</feature>
<name>A0ABX2XZ93_9CELL</name>
<accession>A0ABX2XZ93</accession>
<evidence type="ECO:0000256" key="1">
    <source>
        <dbReference type="SAM" id="MobiDB-lite"/>
    </source>
</evidence>
<protein>
    <submittedName>
        <fullName evidence="2">Uncharacterized protein</fullName>
    </submittedName>
</protein>
<evidence type="ECO:0000313" key="3">
    <source>
        <dbReference type="Proteomes" id="UP000093412"/>
    </source>
</evidence>
<gene>
    <name evidence="2" type="ORF">OERS_36680</name>
</gene>
<comment type="caution">
    <text evidence="2">The sequence shown here is derived from an EMBL/GenBank/DDBJ whole genome shotgun (WGS) entry which is preliminary data.</text>
</comment>